<sequence>MTDSPFSAGQRIAVVGGYDPHPKWLDGATERLATVLGFLSGQNESLAMLIQFDEAFSWEGSPVRYGVLRLRYTGASWENEAVCHVEVFGFKPKRGSAKGLWVESHAILRLLP</sequence>
<dbReference type="AlphaFoldDB" id="A0A7Y2H175"/>
<dbReference type="Proteomes" id="UP000547674">
    <property type="component" value="Unassembled WGS sequence"/>
</dbReference>
<proteinExistence type="predicted"/>
<accession>A0A7Y2H175</accession>
<gene>
    <name evidence="1" type="ORF">HKN21_01170</name>
</gene>
<evidence type="ECO:0000313" key="1">
    <source>
        <dbReference type="EMBL" id="NNF05347.1"/>
    </source>
</evidence>
<name>A0A7Y2H175_UNCEI</name>
<organism evidence="1 2">
    <name type="scientific">Eiseniibacteriota bacterium</name>
    <dbReference type="NCBI Taxonomy" id="2212470"/>
    <lineage>
        <taxon>Bacteria</taxon>
        <taxon>Candidatus Eiseniibacteriota</taxon>
    </lineage>
</organism>
<dbReference type="EMBL" id="JABDJR010000040">
    <property type="protein sequence ID" value="NNF05347.1"/>
    <property type="molecule type" value="Genomic_DNA"/>
</dbReference>
<comment type="caution">
    <text evidence="1">The sequence shown here is derived from an EMBL/GenBank/DDBJ whole genome shotgun (WGS) entry which is preliminary data.</text>
</comment>
<protein>
    <submittedName>
        <fullName evidence="1">Uncharacterized protein</fullName>
    </submittedName>
</protein>
<reference evidence="1 2" key="1">
    <citation type="submission" date="2020-03" db="EMBL/GenBank/DDBJ databases">
        <title>Metabolic flexibility allows generalist bacteria to become dominant in a frequently disturbed ecosystem.</title>
        <authorList>
            <person name="Chen Y.-J."/>
            <person name="Leung P.M."/>
            <person name="Bay S.K."/>
            <person name="Hugenholtz P."/>
            <person name="Kessler A.J."/>
            <person name="Shelley G."/>
            <person name="Waite D.W."/>
            <person name="Cook P.L."/>
            <person name="Greening C."/>
        </authorList>
    </citation>
    <scope>NUCLEOTIDE SEQUENCE [LARGE SCALE GENOMIC DNA]</scope>
    <source>
        <strain evidence="1">SS_bin_28</strain>
    </source>
</reference>
<evidence type="ECO:0000313" key="2">
    <source>
        <dbReference type="Proteomes" id="UP000547674"/>
    </source>
</evidence>